<dbReference type="AlphaFoldDB" id="L8JAD2"/>
<keyword evidence="2" id="KW-1185">Reference proteome</keyword>
<comment type="caution">
    <text evidence="1">The sequence shown here is derived from an EMBL/GenBank/DDBJ whole genome shotgun (WGS) entry which is preliminary data.</text>
</comment>
<evidence type="ECO:0000313" key="2">
    <source>
        <dbReference type="Proteomes" id="UP000011134"/>
    </source>
</evidence>
<sequence>MLFNLTLKKKQIQGLLSVQRKTSDVNNISYHARRIAPI</sequence>
<dbReference type="Proteomes" id="UP000011134">
    <property type="component" value="Unassembled WGS sequence"/>
</dbReference>
<accession>L8JAD2</accession>
<dbReference type="PATRIC" id="fig|1056511.3.peg.3515"/>
<name>L8JAD2_9GAMM</name>
<dbReference type="EMBL" id="AMZO01000026">
    <property type="protein sequence ID" value="ELR64417.1"/>
    <property type="molecule type" value="Genomic_DNA"/>
</dbReference>
<evidence type="ECO:0000313" key="1">
    <source>
        <dbReference type="EMBL" id="ELR64417.1"/>
    </source>
</evidence>
<gene>
    <name evidence="1" type="ORF">C942_02440</name>
</gene>
<organism evidence="1 2">
    <name type="scientific">Photobacterium marinum</name>
    <dbReference type="NCBI Taxonomy" id="1056511"/>
    <lineage>
        <taxon>Bacteria</taxon>
        <taxon>Pseudomonadati</taxon>
        <taxon>Pseudomonadota</taxon>
        <taxon>Gammaproteobacteria</taxon>
        <taxon>Vibrionales</taxon>
        <taxon>Vibrionaceae</taxon>
        <taxon>Photobacterium</taxon>
    </lineage>
</organism>
<proteinExistence type="predicted"/>
<reference evidence="1 2" key="1">
    <citation type="submission" date="2012-12" db="EMBL/GenBank/DDBJ databases">
        <title>Genome Assembly of Photobacterium sp. AK15.</title>
        <authorList>
            <person name="Khatri I."/>
            <person name="Vaidya B."/>
            <person name="Srinivas T.N.R."/>
            <person name="Subramanian S."/>
            <person name="Pinnaka A."/>
        </authorList>
    </citation>
    <scope>NUCLEOTIDE SEQUENCE [LARGE SCALE GENOMIC DNA]</scope>
    <source>
        <strain evidence="1 2">AK15</strain>
    </source>
</reference>
<protein>
    <submittedName>
        <fullName evidence="1">Uncharacterized protein</fullName>
    </submittedName>
</protein>